<proteinExistence type="predicted"/>
<feature type="signal peptide" evidence="2">
    <location>
        <begin position="1"/>
        <end position="24"/>
    </location>
</feature>
<dbReference type="Gene3D" id="3.10.450.160">
    <property type="entry name" value="inner membrane protein cigr"/>
    <property type="match status" value="1"/>
</dbReference>
<evidence type="ECO:0008006" key="5">
    <source>
        <dbReference type="Google" id="ProtNLM"/>
    </source>
</evidence>
<keyword evidence="4" id="KW-1185">Reference proteome</keyword>
<reference evidence="3 4" key="1">
    <citation type="submission" date="2017-10" db="EMBL/GenBank/DDBJ databases">
        <title>Two draft genome sequences of Pusillimonas sp. strains isolated from a nitrate- and radionuclide-contaminated groundwater in Russia.</title>
        <authorList>
            <person name="Grouzdev D.S."/>
            <person name="Tourova T.P."/>
            <person name="Goeva M.A."/>
            <person name="Babich T.L."/>
            <person name="Sokolova D.S."/>
            <person name="Abdullin R."/>
            <person name="Poltaraus A.B."/>
            <person name="Toshchakov S.V."/>
            <person name="Nazina T.N."/>
        </authorList>
    </citation>
    <scope>NUCLEOTIDE SEQUENCE [LARGE SCALE GENOMIC DNA]</scope>
    <source>
        <strain evidence="3 4">JR1/69-2-13</strain>
    </source>
</reference>
<dbReference type="RefSeq" id="WP_102071657.1">
    <property type="nucleotide sequence ID" value="NZ_PDNV01000015.1"/>
</dbReference>
<evidence type="ECO:0000256" key="2">
    <source>
        <dbReference type="SAM" id="SignalP"/>
    </source>
</evidence>
<gene>
    <name evidence="3" type="ORF">CR155_19220</name>
</gene>
<dbReference type="EMBL" id="PDNV01000015">
    <property type="protein sequence ID" value="PLC52179.1"/>
    <property type="molecule type" value="Genomic_DNA"/>
</dbReference>
<keyword evidence="2" id="KW-0732">Signal</keyword>
<dbReference type="OrthoDB" id="5432438at2"/>
<name>A0A2N4UAY9_9BURK</name>
<feature type="chain" id="PRO_5014820562" description="Nickel/cobalt transporter regulator" evidence="2">
    <location>
        <begin position="25"/>
        <end position="207"/>
    </location>
</feature>
<comment type="caution">
    <text evidence="3">The sequence shown here is derived from an EMBL/GenBank/DDBJ whole genome shotgun (WGS) entry which is preliminary data.</text>
</comment>
<dbReference type="AlphaFoldDB" id="A0A2N4UAY9"/>
<organism evidence="3 4">
    <name type="scientific">Pollutimonas nitritireducens</name>
    <dbReference type="NCBI Taxonomy" id="2045209"/>
    <lineage>
        <taxon>Bacteria</taxon>
        <taxon>Pseudomonadati</taxon>
        <taxon>Pseudomonadota</taxon>
        <taxon>Betaproteobacteria</taxon>
        <taxon>Burkholderiales</taxon>
        <taxon>Alcaligenaceae</taxon>
        <taxon>Pollutimonas</taxon>
    </lineage>
</organism>
<evidence type="ECO:0000313" key="4">
    <source>
        <dbReference type="Proteomes" id="UP000234328"/>
    </source>
</evidence>
<evidence type="ECO:0000313" key="3">
    <source>
        <dbReference type="EMBL" id="PLC52179.1"/>
    </source>
</evidence>
<accession>A0A2N4UAY9</accession>
<feature type="compositionally biased region" description="Basic and acidic residues" evidence="1">
    <location>
        <begin position="65"/>
        <end position="97"/>
    </location>
</feature>
<evidence type="ECO:0000256" key="1">
    <source>
        <dbReference type="SAM" id="MobiDB-lite"/>
    </source>
</evidence>
<dbReference type="Proteomes" id="UP000234328">
    <property type="component" value="Unassembled WGS sequence"/>
</dbReference>
<sequence>MVIHRKHVAVAAVAAMFMLQPAFAEKPPGAGNNGNGNGNAKHQQSNGSPHKASKPDQAKGSSHGNKSETKRRNDANDRKGQSDRGGNDQTRGTRNDVRSGSSLNVHFDDRQRNYLREYYGEQFRSGNCPPGLAKKNNGCMPPGQAKKWRVGHPLPRDVVYYDLPSSVMVHIGMPPSGYRYVRVASDILMLAVGTGMVVDAIADLSSM</sequence>
<feature type="region of interest" description="Disordered" evidence="1">
    <location>
        <begin position="27"/>
        <end position="107"/>
    </location>
</feature>
<protein>
    <recommendedName>
        <fullName evidence="5">Nickel/cobalt transporter regulator</fullName>
    </recommendedName>
</protein>